<keyword evidence="9" id="KW-0675">Receptor</keyword>
<dbReference type="VEuPathDB" id="AmoebaDB:ACA1_271590"/>
<evidence type="ECO:0000256" key="3">
    <source>
        <dbReference type="ARBA" id="ARBA00022692"/>
    </source>
</evidence>
<dbReference type="Gene3D" id="1.20.1070.10">
    <property type="entry name" value="Rhodopsin 7-helix transmembrane proteins"/>
    <property type="match status" value="1"/>
</dbReference>
<comment type="similarity">
    <text evidence="2">Belongs to the G-protein coupled receptor 5 family.</text>
</comment>
<organism evidence="9 10">
    <name type="scientific">Acanthamoeba castellanii (strain ATCC 30010 / Neff)</name>
    <dbReference type="NCBI Taxonomy" id="1257118"/>
    <lineage>
        <taxon>Eukaryota</taxon>
        <taxon>Amoebozoa</taxon>
        <taxon>Discosea</taxon>
        <taxon>Longamoebia</taxon>
        <taxon>Centramoebida</taxon>
        <taxon>Acanthamoebidae</taxon>
        <taxon>Acanthamoeba</taxon>
    </lineage>
</organism>
<feature type="region of interest" description="Disordered" evidence="6">
    <location>
        <begin position="293"/>
        <end position="314"/>
    </location>
</feature>
<dbReference type="InterPro" id="IPR017981">
    <property type="entry name" value="GPCR_2-like_7TM"/>
</dbReference>
<evidence type="ECO:0000259" key="8">
    <source>
        <dbReference type="PROSITE" id="PS50261"/>
    </source>
</evidence>
<feature type="transmembrane region" description="Helical" evidence="7">
    <location>
        <begin position="207"/>
        <end position="228"/>
    </location>
</feature>
<dbReference type="PANTHER" id="PTHR23112:SF0">
    <property type="entry name" value="TRANSMEMBRANE PROTEIN 116"/>
    <property type="match status" value="1"/>
</dbReference>
<feature type="transmembrane region" description="Helical" evidence="7">
    <location>
        <begin position="169"/>
        <end position="195"/>
    </location>
</feature>
<keyword evidence="10" id="KW-1185">Reference proteome</keyword>
<dbReference type="GO" id="GO:0004930">
    <property type="term" value="F:G protein-coupled receptor activity"/>
    <property type="evidence" value="ECO:0007669"/>
    <property type="project" value="TreeGrafter"/>
</dbReference>
<feature type="transmembrane region" description="Helical" evidence="7">
    <location>
        <begin position="20"/>
        <end position="42"/>
    </location>
</feature>
<dbReference type="Proteomes" id="UP000011083">
    <property type="component" value="Unassembled WGS sequence"/>
</dbReference>
<dbReference type="PROSITE" id="PS50261">
    <property type="entry name" value="G_PROTEIN_RECEP_F2_4"/>
    <property type="match status" value="1"/>
</dbReference>
<dbReference type="GO" id="GO:0007166">
    <property type="term" value="P:cell surface receptor signaling pathway"/>
    <property type="evidence" value="ECO:0007669"/>
    <property type="project" value="InterPro"/>
</dbReference>
<dbReference type="GO" id="GO:0005886">
    <property type="term" value="C:plasma membrane"/>
    <property type="evidence" value="ECO:0007669"/>
    <property type="project" value="TreeGrafter"/>
</dbReference>
<protein>
    <submittedName>
        <fullName evidence="9">Slime mold cyclic amp receptor protein</fullName>
    </submittedName>
</protein>
<evidence type="ECO:0000256" key="1">
    <source>
        <dbReference type="ARBA" id="ARBA00004141"/>
    </source>
</evidence>
<comment type="subcellular location">
    <subcellularLocation>
        <location evidence="1">Membrane</location>
        <topology evidence="1">Multi-pass membrane protein</topology>
    </subcellularLocation>
</comment>
<dbReference type="SUPFAM" id="SSF81321">
    <property type="entry name" value="Family A G protein-coupled receptor-like"/>
    <property type="match status" value="1"/>
</dbReference>
<evidence type="ECO:0000256" key="7">
    <source>
        <dbReference type="SAM" id="Phobius"/>
    </source>
</evidence>
<keyword evidence="5 7" id="KW-0472">Membrane</keyword>
<reference evidence="9 10" key="1">
    <citation type="journal article" date="2013" name="Genome Biol.">
        <title>Genome of Acanthamoeba castellanii highlights extensive lateral gene transfer and early evolution of tyrosine kinase signaling.</title>
        <authorList>
            <person name="Clarke M."/>
            <person name="Lohan A.J."/>
            <person name="Liu B."/>
            <person name="Lagkouvardos I."/>
            <person name="Roy S."/>
            <person name="Zafar N."/>
            <person name="Bertelli C."/>
            <person name="Schilde C."/>
            <person name="Kianianmomeni A."/>
            <person name="Burglin T.R."/>
            <person name="Frech C."/>
            <person name="Turcotte B."/>
            <person name="Kopec K.O."/>
            <person name="Synnott J.M."/>
            <person name="Choo C."/>
            <person name="Paponov I."/>
            <person name="Finkler A."/>
            <person name="Soon Heng Tan C."/>
            <person name="Hutchins A.P."/>
            <person name="Weinmeier T."/>
            <person name="Rattei T."/>
            <person name="Chu J.S."/>
            <person name="Gimenez G."/>
            <person name="Irimia M."/>
            <person name="Rigden D.J."/>
            <person name="Fitzpatrick D.A."/>
            <person name="Lorenzo-Morales J."/>
            <person name="Bateman A."/>
            <person name="Chiu C.H."/>
            <person name="Tang P."/>
            <person name="Hegemann P."/>
            <person name="Fromm H."/>
            <person name="Raoult D."/>
            <person name="Greub G."/>
            <person name="Miranda-Saavedra D."/>
            <person name="Chen N."/>
            <person name="Nash P."/>
            <person name="Ginger M.L."/>
            <person name="Horn M."/>
            <person name="Schaap P."/>
            <person name="Caler L."/>
            <person name="Loftus B."/>
        </authorList>
    </citation>
    <scope>NUCLEOTIDE SEQUENCE [LARGE SCALE GENOMIC DNA]</scope>
    <source>
        <strain evidence="9 10">Neff</strain>
    </source>
</reference>
<feature type="transmembrane region" description="Helical" evidence="7">
    <location>
        <begin position="49"/>
        <end position="71"/>
    </location>
</feature>
<dbReference type="AlphaFoldDB" id="L8GNS7"/>
<feature type="domain" description="G-protein coupled receptors family 2 profile 2" evidence="8">
    <location>
        <begin position="14"/>
        <end position="264"/>
    </location>
</feature>
<dbReference type="RefSeq" id="XP_004336627.1">
    <property type="nucleotide sequence ID" value="XM_004336579.1"/>
</dbReference>
<feature type="transmembrane region" description="Helical" evidence="7">
    <location>
        <begin position="127"/>
        <end position="149"/>
    </location>
</feature>
<evidence type="ECO:0000313" key="10">
    <source>
        <dbReference type="Proteomes" id="UP000011083"/>
    </source>
</evidence>
<proteinExistence type="inferred from homology"/>
<feature type="transmembrane region" description="Helical" evidence="7">
    <location>
        <begin position="240"/>
        <end position="262"/>
    </location>
</feature>
<feature type="transmembrane region" description="Helical" evidence="7">
    <location>
        <begin position="91"/>
        <end position="115"/>
    </location>
</feature>
<dbReference type="PANTHER" id="PTHR23112">
    <property type="entry name" value="G PROTEIN-COUPLED RECEPTOR 157-RELATED"/>
    <property type="match status" value="1"/>
</dbReference>
<evidence type="ECO:0000313" key="9">
    <source>
        <dbReference type="EMBL" id="ELR14614.1"/>
    </source>
</evidence>
<dbReference type="EMBL" id="KB008049">
    <property type="protein sequence ID" value="ELR14614.1"/>
    <property type="molecule type" value="Genomic_DNA"/>
</dbReference>
<keyword evidence="4 7" id="KW-1133">Transmembrane helix</keyword>
<dbReference type="OMA" id="LYTIAVW"/>
<evidence type="ECO:0000256" key="2">
    <source>
        <dbReference type="ARBA" id="ARBA00008360"/>
    </source>
</evidence>
<accession>L8GNS7</accession>
<evidence type="ECO:0000256" key="4">
    <source>
        <dbReference type="ARBA" id="ARBA00022989"/>
    </source>
</evidence>
<evidence type="ECO:0000256" key="5">
    <source>
        <dbReference type="ARBA" id="ARBA00023136"/>
    </source>
</evidence>
<dbReference type="GeneID" id="14915200"/>
<sequence>MRGPLLPVGDASGAEALEHTFVVLSAVSLCLVAPLVLTFVVFKRKFPSYLVLSFLLCSMGLPLFSLFNAFFGVEHLLREGGVACQVQAVGIQFFAAGIVWAWFFLGLNLYTIAVWQVGGAKRLGRVYLVLTWGFSGIQTIIPFAFGHTGPAGFWCWIDSGDNHAWELGFFYGEVGLLLAVGVLLWARVLYVIISYSLDPMRAGLHGYLLRHALLVAMFVGVMVVLFTYRLYQIFDDPPFFFQALHVVSLSGQGFITFICFGISKENYNLWKKAALAGARRLRRCCRPTARDPAPWRGDEDTVLLSSDHDPDGER</sequence>
<gene>
    <name evidence="9" type="ORF">ACA1_271590</name>
</gene>
<keyword evidence="3 7" id="KW-0812">Transmembrane</keyword>
<name>L8GNS7_ACACF</name>
<dbReference type="Pfam" id="PF05462">
    <property type="entry name" value="Dicty_CAR"/>
    <property type="match status" value="1"/>
</dbReference>
<dbReference type="GO" id="GO:0007189">
    <property type="term" value="P:adenylate cyclase-activating G protein-coupled receptor signaling pathway"/>
    <property type="evidence" value="ECO:0007669"/>
    <property type="project" value="TreeGrafter"/>
</dbReference>
<dbReference type="STRING" id="1257118.L8GNS7"/>
<evidence type="ECO:0000256" key="6">
    <source>
        <dbReference type="SAM" id="MobiDB-lite"/>
    </source>
</evidence>
<dbReference type="KEGG" id="acan:ACA1_271590"/>